<proteinExistence type="inferred from homology"/>
<evidence type="ECO:0000256" key="1">
    <source>
        <dbReference type="ARBA" id="ARBA00005380"/>
    </source>
</evidence>
<dbReference type="GO" id="GO:0004747">
    <property type="term" value="F:ribokinase activity"/>
    <property type="evidence" value="ECO:0007669"/>
    <property type="project" value="UniProtKB-UniRule"/>
</dbReference>
<keyword evidence="4 12" id="KW-0808">Transferase</keyword>
<keyword evidence="10 12" id="KW-0630">Potassium</keyword>
<comment type="activity regulation">
    <text evidence="12">Activated by a monovalent cation that binds near, but not in, the active site. The most likely occupant of the site in vivo is potassium. Ion binding induces a conformational change that may alter substrate affinity.</text>
</comment>
<dbReference type="PANTHER" id="PTHR10584">
    <property type="entry name" value="SUGAR KINASE"/>
    <property type="match status" value="1"/>
</dbReference>
<dbReference type="CDD" id="cd01174">
    <property type="entry name" value="ribokinase"/>
    <property type="match status" value="1"/>
</dbReference>
<dbReference type="PANTHER" id="PTHR10584:SF166">
    <property type="entry name" value="RIBOKINASE"/>
    <property type="match status" value="1"/>
</dbReference>
<evidence type="ECO:0000256" key="10">
    <source>
        <dbReference type="ARBA" id="ARBA00022958"/>
    </source>
</evidence>
<evidence type="ECO:0000313" key="15">
    <source>
        <dbReference type="WBParaSite" id="ALUE_0000925301-mRNA-1"/>
    </source>
</evidence>
<dbReference type="InterPro" id="IPR029056">
    <property type="entry name" value="Ribokinase-like"/>
</dbReference>
<feature type="binding site" evidence="12">
    <location>
        <position position="341"/>
    </location>
    <ligand>
        <name>K(+)</name>
        <dbReference type="ChEBI" id="CHEBI:29103"/>
    </ligand>
</feature>
<dbReference type="GO" id="GO:0005829">
    <property type="term" value="C:cytosol"/>
    <property type="evidence" value="ECO:0007669"/>
    <property type="project" value="TreeGrafter"/>
</dbReference>
<keyword evidence="5 12" id="KW-0479">Metal-binding</keyword>
<evidence type="ECO:0000313" key="14">
    <source>
        <dbReference type="Proteomes" id="UP000036681"/>
    </source>
</evidence>
<accession>A0A9J2PID7</accession>
<keyword evidence="9 12" id="KW-0460">Magnesium</keyword>
<dbReference type="InterPro" id="IPR011611">
    <property type="entry name" value="PfkB_dom"/>
</dbReference>
<feature type="binding site" evidence="12">
    <location>
        <position position="305"/>
    </location>
    <ligand>
        <name>K(+)</name>
        <dbReference type="ChEBI" id="CHEBI:29103"/>
    </ligand>
</feature>
<comment type="subunit">
    <text evidence="12">Homodimer.</text>
</comment>
<feature type="binding site" evidence="12">
    <location>
        <begin position="11"/>
        <end position="13"/>
    </location>
    <ligand>
        <name>substrate</name>
    </ligand>
</feature>
<feature type="binding site" evidence="12">
    <location>
        <position position="344"/>
    </location>
    <ligand>
        <name>K(+)</name>
        <dbReference type="ChEBI" id="CHEBI:29103"/>
    </ligand>
</feature>
<keyword evidence="12" id="KW-0539">Nucleus</keyword>
<dbReference type="InterPro" id="IPR002139">
    <property type="entry name" value="Ribo/fructo_kinase"/>
</dbReference>
<dbReference type="GO" id="GO:0005524">
    <property type="term" value="F:ATP binding"/>
    <property type="evidence" value="ECO:0007669"/>
    <property type="project" value="UniProtKB-UniRule"/>
</dbReference>
<keyword evidence="14" id="KW-1185">Reference proteome</keyword>
<feature type="binding site" evidence="12">
    <location>
        <position position="346"/>
    </location>
    <ligand>
        <name>K(+)</name>
        <dbReference type="ChEBI" id="CHEBI:29103"/>
    </ligand>
</feature>
<sequence length="363" mass="38984">MADIVVFGSIVQDLISYANRFPRPGESIRGKSFEAGCGGKGANQAAQVGRLGGKVIMIGRVGNDIFGPLNIENLNKSGVITDFIERSDTAGTATATVTVTDDGENSIVVALGANMEIPPSRADQLESVISRAKLVLCQYEIDHSTLKRTFEIAKKHNGENSIVVALGANMEIPPSRADQLESVISRAKLVLCQYEIDHSTLKRTFEIAKKHNVRTFFNFAPGTSDFDKSLLKLVDILSTNENEAEFLTGARLTCVEDAVRAAKSMLRFGPSIAVTTLGAKGVVVVTKAGTATHIPVPRVKAVDTTGAGDSFCGSLAYLLVARPNLPIEEQVRRASLIASVSVQRKGTQVSFPWAHELPEDFLN</sequence>
<dbReference type="GO" id="GO:0005634">
    <property type="term" value="C:nucleus"/>
    <property type="evidence" value="ECO:0007669"/>
    <property type="project" value="UniProtKB-SubCell"/>
</dbReference>
<dbReference type="PROSITE" id="PS00583">
    <property type="entry name" value="PFKB_KINASES_1"/>
    <property type="match status" value="1"/>
</dbReference>
<comment type="catalytic activity">
    <reaction evidence="12">
        <text>D-ribose + ATP = D-ribose 5-phosphate + ADP + H(+)</text>
        <dbReference type="Rhea" id="RHEA:13697"/>
        <dbReference type="ChEBI" id="CHEBI:15378"/>
        <dbReference type="ChEBI" id="CHEBI:30616"/>
        <dbReference type="ChEBI" id="CHEBI:47013"/>
        <dbReference type="ChEBI" id="CHEBI:78346"/>
        <dbReference type="ChEBI" id="CHEBI:456216"/>
        <dbReference type="EC" id="2.7.1.15"/>
    </reaction>
</comment>
<dbReference type="WBParaSite" id="ALUE_0000925301-mRNA-1">
    <property type="protein sequence ID" value="ALUE_0000925301-mRNA-1"/>
    <property type="gene ID" value="ALUE_0000925301"/>
</dbReference>
<evidence type="ECO:0000259" key="13">
    <source>
        <dbReference type="Pfam" id="PF00294"/>
    </source>
</evidence>
<comment type="subcellular location">
    <subcellularLocation>
        <location evidence="12">Cytoplasm</location>
    </subcellularLocation>
    <subcellularLocation>
        <location evidence="12">Nucleus</location>
    </subcellularLocation>
</comment>
<keyword evidence="11 12" id="KW-0119">Carbohydrate metabolism</keyword>
<evidence type="ECO:0000256" key="4">
    <source>
        <dbReference type="ARBA" id="ARBA00022679"/>
    </source>
</evidence>
<dbReference type="PRINTS" id="PR00990">
    <property type="entry name" value="RIBOKINASE"/>
</dbReference>
<dbReference type="EC" id="2.7.1.15" evidence="2 12"/>
<dbReference type="InterPro" id="IPR011877">
    <property type="entry name" value="Ribokinase"/>
</dbReference>
<evidence type="ECO:0000256" key="9">
    <source>
        <dbReference type="ARBA" id="ARBA00022842"/>
    </source>
</evidence>
<comment type="caution">
    <text evidence="12">Lacks conserved residue(s) required for the propagation of feature annotation.</text>
</comment>
<feature type="binding site" evidence="12">
    <location>
        <begin position="276"/>
        <end position="281"/>
    </location>
    <ligand>
        <name>ATP</name>
        <dbReference type="ChEBI" id="CHEBI:30616"/>
    </ligand>
</feature>
<feature type="binding site" evidence="12">
    <location>
        <position position="240"/>
    </location>
    <ligand>
        <name>ATP</name>
        <dbReference type="ChEBI" id="CHEBI:30616"/>
    </ligand>
</feature>
<evidence type="ECO:0000256" key="7">
    <source>
        <dbReference type="ARBA" id="ARBA00022777"/>
    </source>
</evidence>
<dbReference type="SUPFAM" id="SSF53613">
    <property type="entry name" value="Ribokinase-like"/>
    <property type="match status" value="2"/>
</dbReference>
<dbReference type="Proteomes" id="UP000036681">
    <property type="component" value="Unplaced"/>
</dbReference>
<keyword evidence="8 12" id="KW-0067">ATP-binding</keyword>
<comment type="cofactor">
    <cofactor evidence="12">
        <name>Mg(2+)</name>
        <dbReference type="ChEBI" id="CHEBI:18420"/>
    </cofactor>
    <text evidence="12">Requires a divalent cation, most likely magnesium in vivo, as an electrophilic catalyst to aid phosphoryl group transfer. It is the chelate of the metal and the nucleotide that is the actual substrate.</text>
</comment>
<dbReference type="Gene3D" id="3.40.1190.20">
    <property type="match status" value="2"/>
</dbReference>
<evidence type="ECO:0000256" key="12">
    <source>
        <dbReference type="HAMAP-Rule" id="MF_03215"/>
    </source>
</evidence>
<dbReference type="Pfam" id="PF00294">
    <property type="entry name" value="PfkB"/>
    <property type="match status" value="1"/>
</dbReference>
<evidence type="ECO:0000256" key="11">
    <source>
        <dbReference type="ARBA" id="ARBA00023277"/>
    </source>
</evidence>
<evidence type="ECO:0000256" key="3">
    <source>
        <dbReference type="ARBA" id="ARBA00016943"/>
    </source>
</evidence>
<comment type="function">
    <text evidence="12">Catalyzes the phosphorylation of ribose at O-5 in a reaction requiring ATP and magnesium. The resulting D-ribose-5-phosphate can then be used either for sythesis of nucleotides, histidine, and tryptophan, or as a component of the pentose phosphate pathway.</text>
</comment>
<feature type="binding site" evidence="12">
    <location>
        <position position="309"/>
    </location>
    <ligand>
        <name>substrate</name>
    </ligand>
</feature>
<reference evidence="15" key="1">
    <citation type="submission" date="2023-03" db="UniProtKB">
        <authorList>
            <consortium name="WormBaseParasite"/>
        </authorList>
    </citation>
    <scope>IDENTIFICATION</scope>
</reference>
<evidence type="ECO:0000256" key="6">
    <source>
        <dbReference type="ARBA" id="ARBA00022741"/>
    </source>
</evidence>
<feature type="binding site" evidence="12">
    <location>
        <position position="195"/>
    </location>
    <ligand>
        <name>substrate</name>
    </ligand>
</feature>
<feature type="active site" description="Proton acceptor" evidence="12">
    <location>
        <position position="309"/>
    </location>
</feature>
<dbReference type="HAMAP" id="MF_01987">
    <property type="entry name" value="Ribokinase"/>
    <property type="match status" value="1"/>
</dbReference>
<dbReference type="GO" id="GO:0046872">
    <property type="term" value="F:metal ion binding"/>
    <property type="evidence" value="ECO:0007669"/>
    <property type="project" value="UniProtKB-KW"/>
</dbReference>
<feature type="binding site" evidence="12">
    <location>
        <begin position="308"/>
        <end position="309"/>
    </location>
    <ligand>
        <name>ATP</name>
        <dbReference type="ChEBI" id="CHEBI:30616"/>
    </ligand>
</feature>
<evidence type="ECO:0000256" key="8">
    <source>
        <dbReference type="ARBA" id="ARBA00022840"/>
    </source>
</evidence>
<feature type="binding site" evidence="12">
    <location>
        <begin position="39"/>
        <end position="43"/>
    </location>
    <ligand>
        <name>substrate</name>
    </ligand>
</feature>
<keyword evidence="12" id="KW-0963">Cytoplasm</keyword>
<comment type="similarity">
    <text evidence="12">Belongs to the carbohydrate kinase PfkB family. Ribokinase subfamily.</text>
</comment>
<comment type="similarity">
    <text evidence="1">Belongs to the carbohydrate kinase pfkB family.</text>
</comment>
<feature type="domain" description="Carbohydrate kinase PfkB" evidence="13">
    <location>
        <begin position="141"/>
        <end position="353"/>
    </location>
</feature>
<protein>
    <recommendedName>
        <fullName evidence="3 12">Ribokinase</fullName>
        <shortName evidence="12">RK</shortName>
        <ecNumber evidence="2 12">2.7.1.15</ecNumber>
    </recommendedName>
</protein>
<name>A0A9J2PID7_ASCLU</name>
<feature type="binding site" evidence="12">
    <location>
        <position position="350"/>
    </location>
    <ligand>
        <name>K(+)</name>
        <dbReference type="ChEBI" id="CHEBI:29103"/>
    </ligand>
</feature>
<keyword evidence="7 12" id="KW-0418">Kinase</keyword>
<dbReference type="GO" id="GO:0019303">
    <property type="term" value="P:D-ribose catabolic process"/>
    <property type="evidence" value="ECO:0007669"/>
    <property type="project" value="UniProtKB-UniRule"/>
</dbReference>
<evidence type="ECO:0000256" key="5">
    <source>
        <dbReference type="ARBA" id="ARBA00022723"/>
    </source>
</evidence>
<comment type="pathway">
    <text evidence="12">Carbohydrate metabolism; D-ribose degradation; D-ribose 5-phosphate from beta-D-ribopyranose: step 2/2.</text>
</comment>
<evidence type="ECO:0000256" key="2">
    <source>
        <dbReference type="ARBA" id="ARBA00012035"/>
    </source>
</evidence>
<keyword evidence="6 12" id="KW-0547">Nucleotide-binding</keyword>
<dbReference type="AlphaFoldDB" id="A0A9J2PID7"/>
<feature type="binding site" evidence="12">
    <location>
        <position position="303"/>
    </location>
    <ligand>
        <name>K(+)</name>
        <dbReference type="ChEBI" id="CHEBI:29103"/>
    </ligand>
</feature>
<organism evidence="14 15">
    <name type="scientific">Ascaris lumbricoides</name>
    <name type="common">Giant roundworm</name>
    <dbReference type="NCBI Taxonomy" id="6252"/>
    <lineage>
        <taxon>Eukaryota</taxon>
        <taxon>Metazoa</taxon>
        <taxon>Ecdysozoa</taxon>
        <taxon>Nematoda</taxon>
        <taxon>Chromadorea</taxon>
        <taxon>Rhabditida</taxon>
        <taxon>Spirurina</taxon>
        <taxon>Ascaridomorpha</taxon>
        <taxon>Ascaridoidea</taxon>
        <taxon>Ascarididae</taxon>
        <taxon>Ascaris</taxon>
    </lineage>
</organism>
<dbReference type="InterPro" id="IPR002173">
    <property type="entry name" value="Carboh/pur_kinase_PfkB_CS"/>
</dbReference>